<reference evidence="5" key="1">
    <citation type="journal article" date="2015" name="Nat. Genet.">
        <title>The genome and transcriptome of the zoonotic hookworm Ancylostoma ceylanicum identify infection-specific gene families.</title>
        <authorList>
            <person name="Schwarz E.M."/>
            <person name="Hu Y."/>
            <person name="Antoshechkin I."/>
            <person name="Miller M.M."/>
            <person name="Sternberg P.W."/>
            <person name="Aroian R.V."/>
        </authorList>
    </citation>
    <scope>NUCLEOTIDE SEQUENCE</scope>
    <source>
        <strain evidence="5">HY135</strain>
    </source>
</reference>
<dbReference type="AlphaFoldDB" id="A0A016VGX7"/>
<dbReference type="GO" id="GO:0036498">
    <property type="term" value="P:IRE1-mediated unfolded protein response"/>
    <property type="evidence" value="ECO:0007669"/>
    <property type="project" value="TreeGrafter"/>
</dbReference>
<dbReference type="GO" id="GO:0009408">
    <property type="term" value="P:response to heat"/>
    <property type="evidence" value="ECO:0007669"/>
    <property type="project" value="TreeGrafter"/>
</dbReference>
<evidence type="ECO:0000313" key="4">
    <source>
        <dbReference type="EMBL" id="EYC26884.1"/>
    </source>
</evidence>
<comment type="caution">
    <text evidence="4">The sequence shown here is derived from an EMBL/GenBank/DDBJ whole genome shotgun (WGS) entry which is preliminary data.</text>
</comment>
<evidence type="ECO:0000256" key="1">
    <source>
        <dbReference type="PROSITE-ProRule" id="PRU00285"/>
    </source>
</evidence>
<dbReference type="GO" id="GO:0005634">
    <property type="term" value="C:nucleus"/>
    <property type="evidence" value="ECO:0007669"/>
    <property type="project" value="TreeGrafter"/>
</dbReference>
<name>A0A016VGX7_9BILA</name>
<dbReference type="InterPro" id="IPR008978">
    <property type="entry name" value="HSP20-like_chaperone"/>
</dbReference>
<feature type="domain" description="SHSP" evidence="3">
    <location>
        <begin position="38"/>
        <end position="147"/>
    </location>
</feature>
<dbReference type="Gene3D" id="2.60.40.790">
    <property type="match status" value="1"/>
</dbReference>
<dbReference type="PANTHER" id="PTHR45640">
    <property type="entry name" value="HEAT SHOCK PROTEIN HSP-12.2-RELATED"/>
    <property type="match status" value="1"/>
</dbReference>
<comment type="similarity">
    <text evidence="1 2">Belongs to the small heat shock protein (HSP20) family.</text>
</comment>
<evidence type="ECO:0000259" key="3">
    <source>
        <dbReference type="PROSITE" id="PS01031"/>
    </source>
</evidence>
<sequence length="194" mass="22465">MSLWIRPASLFPRFVEEALRDFRQMERVMFTPLYRTIPCELKSEQATGETINNDSKFAVSIDVSKFKPENLKVNLDGRNLTIEGKQEIKEENGYTMRSFVRQWVLPENVDLDAIKSSLTDSGRLSIEAPKFAKPEAETGRSIPIERVSEKQPSIHYFDGGLIENCQDYGWRSKTLKSWETKKKREGSTHENFRV</sequence>
<dbReference type="CDD" id="cd06526">
    <property type="entry name" value="metazoan_ACD"/>
    <property type="match status" value="1"/>
</dbReference>
<dbReference type="Proteomes" id="UP000024635">
    <property type="component" value="Unassembled WGS sequence"/>
</dbReference>
<dbReference type="InterPro" id="IPR002068">
    <property type="entry name" value="A-crystallin/Hsp20_dom"/>
</dbReference>
<dbReference type="PROSITE" id="PS01031">
    <property type="entry name" value="SHSP"/>
    <property type="match status" value="1"/>
</dbReference>
<dbReference type="OrthoDB" id="1431247at2759"/>
<evidence type="ECO:0000313" key="5">
    <source>
        <dbReference type="Proteomes" id="UP000024635"/>
    </source>
</evidence>
<dbReference type="GO" id="GO:0005737">
    <property type="term" value="C:cytoplasm"/>
    <property type="evidence" value="ECO:0007669"/>
    <property type="project" value="TreeGrafter"/>
</dbReference>
<protein>
    <recommendedName>
        <fullName evidence="3">SHSP domain-containing protein</fullName>
    </recommendedName>
</protein>
<dbReference type="PANTHER" id="PTHR45640:SF1">
    <property type="entry name" value="HEAT SHOCK PROTEIN HSP-16.1_HSP-16.11-RELATED"/>
    <property type="match status" value="1"/>
</dbReference>
<proteinExistence type="inferred from homology"/>
<accession>A0A016VGX7</accession>
<dbReference type="SUPFAM" id="SSF49764">
    <property type="entry name" value="HSP20-like chaperones"/>
    <property type="match status" value="1"/>
</dbReference>
<evidence type="ECO:0000256" key="2">
    <source>
        <dbReference type="RuleBase" id="RU003616"/>
    </source>
</evidence>
<dbReference type="STRING" id="53326.A0A016VGX7"/>
<dbReference type="PRINTS" id="PR00299">
    <property type="entry name" value="ACRYSTALLIN"/>
</dbReference>
<dbReference type="InterPro" id="IPR001436">
    <property type="entry name" value="Alpha-crystallin/sHSP_animal"/>
</dbReference>
<dbReference type="GO" id="GO:0051082">
    <property type="term" value="F:unfolded protein binding"/>
    <property type="evidence" value="ECO:0007669"/>
    <property type="project" value="TreeGrafter"/>
</dbReference>
<organism evidence="4 5">
    <name type="scientific">Ancylostoma ceylanicum</name>
    <dbReference type="NCBI Taxonomy" id="53326"/>
    <lineage>
        <taxon>Eukaryota</taxon>
        <taxon>Metazoa</taxon>
        <taxon>Ecdysozoa</taxon>
        <taxon>Nematoda</taxon>
        <taxon>Chromadorea</taxon>
        <taxon>Rhabditida</taxon>
        <taxon>Rhabditina</taxon>
        <taxon>Rhabditomorpha</taxon>
        <taxon>Strongyloidea</taxon>
        <taxon>Ancylostomatidae</taxon>
        <taxon>Ancylostomatinae</taxon>
        <taxon>Ancylostoma</taxon>
    </lineage>
</organism>
<dbReference type="EMBL" id="JARK01001345">
    <property type="protein sequence ID" value="EYC26884.1"/>
    <property type="molecule type" value="Genomic_DNA"/>
</dbReference>
<dbReference type="Pfam" id="PF00011">
    <property type="entry name" value="HSP20"/>
    <property type="match status" value="1"/>
</dbReference>
<keyword evidence="5" id="KW-1185">Reference proteome</keyword>
<gene>
    <name evidence="4" type="primary">Acey_s0009.g405</name>
    <name evidence="4" type="ORF">Y032_0009g405</name>
</gene>
<dbReference type="GO" id="GO:0042026">
    <property type="term" value="P:protein refolding"/>
    <property type="evidence" value="ECO:0007669"/>
    <property type="project" value="TreeGrafter"/>
</dbReference>